<dbReference type="InterPro" id="IPR029028">
    <property type="entry name" value="Alpha/beta_knot_MTases"/>
</dbReference>
<dbReference type="InterPro" id="IPR029026">
    <property type="entry name" value="tRNA_m1G_MTases_N"/>
</dbReference>
<evidence type="ECO:0000256" key="3">
    <source>
        <dbReference type="ARBA" id="ARBA00022679"/>
    </source>
</evidence>
<evidence type="ECO:0000256" key="2">
    <source>
        <dbReference type="ARBA" id="ARBA00022603"/>
    </source>
</evidence>
<dbReference type="EMBL" id="QWKZ01000057">
    <property type="protein sequence ID" value="RIH84670.1"/>
    <property type="molecule type" value="Genomic_DNA"/>
</dbReference>
<dbReference type="SUPFAM" id="SSF75217">
    <property type="entry name" value="alpha/beta knot"/>
    <property type="match status" value="1"/>
</dbReference>
<dbReference type="SUPFAM" id="SSF55315">
    <property type="entry name" value="L30e-like"/>
    <property type="match status" value="1"/>
</dbReference>
<proteinExistence type="inferred from homology"/>
<dbReference type="GO" id="GO:0032259">
    <property type="term" value="P:methylation"/>
    <property type="evidence" value="ECO:0007669"/>
    <property type="project" value="UniProtKB-KW"/>
</dbReference>
<dbReference type="InterPro" id="IPR013123">
    <property type="entry name" value="SpoU_subst-bd"/>
</dbReference>
<reference evidence="5 6" key="1">
    <citation type="submission" date="2018-08" db="EMBL/GenBank/DDBJ databases">
        <title>Meiothermus luteus KCTC 52599 genome sequencing project.</title>
        <authorList>
            <person name="Da Costa M.S."/>
            <person name="Albuquerque L."/>
            <person name="Raposo P."/>
            <person name="Froufe H.J.C."/>
            <person name="Barroso C.S."/>
            <person name="Egas C."/>
        </authorList>
    </citation>
    <scope>NUCLEOTIDE SEQUENCE [LARGE SCALE GENOMIC DNA]</scope>
    <source>
        <strain evidence="5 6">KCTC 52599</strain>
    </source>
</reference>
<dbReference type="PANTHER" id="PTHR43191:SF2">
    <property type="entry name" value="RRNA METHYLTRANSFERASE 3, MITOCHONDRIAL"/>
    <property type="match status" value="1"/>
</dbReference>
<dbReference type="GO" id="GO:0005737">
    <property type="term" value="C:cytoplasm"/>
    <property type="evidence" value="ECO:0007669"/>
    <property type="project" value="UniProtKB-ARBA"/>
</dbReference>
<dbReference type="InterPro" id="IPR029064">
    <property type="entry name" value="Ribosomal_eL30-like_sf"/>
</dbReference>
<sequence>MRITSPANPRIKAAAALKERREREKTGLFLIEGAREIARALQAGIGLVEVYRGENLNPEEARVAAGLDRLPWLPILLASEAVLKKLSNRENPAGLVALARIPRTSLSSHTPPKNALVLLAVGIEKPGNLGAILRSAEAAGASAVLAVGGTDLYSPQVVHNSTGAIFSLPCFSVGEEEAWGWLERHQIPLVATTPQAEKTYWEANLRGAVALALGPEHQGLGPAWLARATSRVRVPMWGQADSLNVSVTAALVLYEAARQRSFR</sequence>
<dbReference type="EC" id="2.1.1.208" evidence="5"/>
<evidence type="ECO:0000313" key="5">
    <source>
        <dbReference type="EMBL" id="RIH84670.1"/>
    </source>
</evidence>
<dbReference type="InterPro" id="IPR001537">
    <property type="entry name" value="SpoU_MeTrfase"/>
</dbReference>
<name>A0A399EMK8_9DEIN</name>
<feature type="domain" description="RNA 2-O ribose methyltransferase substrate binding" evidence="4">
    <location>
        <begin position="30"/>
        <end position="105"/>
    </location>
</feature>
<dbReference type="Proteomes" id="UP000265800">
    <property type="component" value="Unassembled WGS sequence"/>
</dbReference>
<gene>
    <name evidence="5" type="primary">aviRb</name>
    <name evidence="5" type="ORF">Mlute_01834</name>
</gene>
<dbReference type="InterPro" id="IPR053888">
    <property type="entry name" value="MRM3-like_sub_bind"/>
</dbReference>
<dbReference type="GO" id="GO:0006396">
    <property type="term" value="P:RNA processing"/>
    <property type="evidence" value="ECO:0007669"/>
    <property type="project" value="InterPro"/>
</dbReference>
<dbReference type="Pfam" id="PF22435">
    <property type="entry name" value="MRM3-like_sub_bind"/>
    <property type="match status" value="1"/>
</dbReference>
<accession>A0A399EMK8</accession>
<evidence type="ECO:0000256" key="1">
    <source>
        <dbReference type="ARBA" id="ARBA00007228"/>
    </source>
</evidence>
<dbReference type="InterPro" id="IPR051259">
    <property type="entry name" value="rRNA_Methyltransferase"/>
</dbReference>
<evidence type="ECO:0000259" key="4">
    <source>
        <dbReference type="SMART" id="SM00967"/>
    </source>
</evidence>
<protein>
    <submittedName>
        <fullName evidence="5">23S rRNA (Uridine(2479)-2'-O)-methyltransferase</fullName>
        <ecNumber evidence="5">2.1.1.208</ecNumber>
    </submittedName>
</protein>
<dbReference type="Pfam" id="PF00588">
    <property type="entry name" value="SpoU_methylase"/>
    <property type="match status" value="1"/>
</dbReference>
<dbReference type="GO" id="GO:0008173">
    <property type="term" value="F:RNA methyltransferase activity"/>
    <property type="evidence" value="ECO:0007669"/>
    <property type="project" value="InterPro"/>
</dbReference>
<dbReference type="PANTHER" id="PTHR43191">
    <property type="entry name" value="RRNA METHYLTRANSFERASE 3"/>
    <property type="match status" value="1"/>
</dbReference>
<keyword evidence="2 5" id="KW-0489">Methyltransferase</keyword>
<dbReference type="GO" id="GO:0003723">
    <property type="term" value="F:RNA binding"/>
    <property type="evidence" value="ECO:0007669"/>
    <property type="project" value="InterPro"/>
</dbReference>
<dbReference type="AlphaFoldDB" id="A0A399EMK8"/>
<organism evidence="5 6">
    <name type="scientific">Meiothermus luteus</name>
    <dbReference type="NCBI Taxonomy" id="2026184"/>
    <lineage>
        <taxon>Bacteria</taxon>
        <taxon>Thermotogati</taxon>
        <taxon>Deinococcota</taxon>
        <taxon>Deinococci</taxon>
        <taxon>Thermales</taxon>
        <taxon>Thermaceae</taxon>
        <taxon>Meiothermus</taxon>
    </lineage>
</organism>
<comment type="similarity">
    <text evidence="1">Belongs to the class IV-like SAM-binding methyltransferase superfamily. RNA methyltransferase TrmH family.</text>
</comment>
<dbReference type="Gene3D" id="3.40.1280.10">
    <property type="match status" value="1"/>
</dbReference>
<keyword evidence="3 5" id="KW-0808">Transferase</keyword>
<evidence type="ECO:0000313" key="6">
    <source>
        <dbReference type="Proteomes" id="UP000265800"/>
    </source>
</evidence>
<dbReference type="SMART" id="SM00967">
    <property type="entry name" value="SpoU_sub_bind"/>
    <property type="match status" value="1"/>
</dbReference>
<dbReference type="OrthoDB" id="9794400at2"/>
<keyword evidence="6" id="KW-1185">Reference proteome</keyword>
<dbReference type="RefSeq" id="WP_119360419.1">
    <property type="nucleotide sequence ID" value="NZ_QWKZ01000057.1"/>
</dbReference>
<dbReference type="Gene3D" id="3.30.1330.30">
    <property type="match status" value="1"/>
</dbReference>
<comment type="caution">
    <text evidence="5">The sequence shown here is derived from an EMBL/GenBank/DDBJ whole genome shotgun (WGS) entry which is preliminary data.</text>
</comment>